<reference evidence="4" key="5">
    <citation type="submission" date="2023-07" db="EMBL/GenBank/DDBJ databases">
        <title>Genome content predicts the carbon catabolic preferences of heterotrophic bacteria.</title>
        <authorList>
            <person name="Gralka M."/>
        </authorList>
    </citation>
    <scope>NUCLEOTIDE SEQUENCE</scope>
    <source>
        <strain evidence="5">6E02</strain>
        <strain evidence="4">6E03</strain>
    </source>
</reference>
<proteinExistence type="predicted"/>
<dbReference type="EMBL" id="PIFK01000012">
    <property type="protein sequence ID" value="PTP37517.1"/>
    <property type="molecule type" value="Genomic_DNA"/>
</dbReference>
<dbReference type="EMBL" id="VTXL01000016">
    <property type="protein sequence ID" value="NOJ14581.1"/>
    <property type="molecule type" value="Genomic_DNA"/>
</dbReference>
<dbReference type="Proteomes" id="UP000050463">
    <property type="component" value="Unassembled WGS sequence"/>
</dbReference>
<reference evidence="3" key="4">
    <citation type="submission" date="2022-01" db="EMBL/GenBank/DDBJ databases">
        <title>Vibrio aestuarianus Clade A and Clade B isolates are associated with Pacific oyster (Crassostrea gigas) disease outbreaks across Ireland.</title>
        <authorList>
            <person name="Coyle N."/>
            <person name="O'Toole C."/>
            <person name="Thomas J.C.L."/>
            <person name="Ryder D."/>
            <person name="Cheslett D."/>
            <person name="Feist S."/>
            <person name="Bean T."/>
            <person name="Joseph A."/>
            <person name="Waina A."/>
            <person name="Feil E."/>
            <person name="Verner-Jeffreys D.W."/>
        </authorList>
    </citation>
    <scope>NUCLEOTIDE SEQUENCE</scope>
    <source>
        <strain evidence="3">S/17/14 A</strain>
    </source>
</reference>
<dbReference type="EMBL" id="JAUYVL010000002">
    <property type="protein sequence ID" value="MDP2500319.1"/>
    <property type="molecule type" value="Genomic_DNA"/>
</dbReference>
<evidence type="ECO:0000259" key="1">
    <source>
        <dbReference type="Pfam" id="PF09016"/>
    </source>
</evidence>
<accession>A0A1C3ILX4</accession>
<evidence type="ECO:0000313" key="11">
    <source>
        <dbReference type="Proteomes" id="UP001159663"/>
    </source>
</evidence>
<dbReference type="Proteomes" id="UP000244197">
    <property type="component" value="Unassembled WGS sequence"/>
</dbReference>
<dbReference type="EMBL" id="JAUYVK010000004">
    <property type="protein sequence ID" value="MDP2488805.1"/>
    <property type="molecule type" value="Genomic_DNA"/>
</dbReference>
<dbReference type="Proteomes" id="UP000519158">
    <property type="component" value="Unassembled WGS sequence"/>
</dbReference>
<organism evidence="3 11">
    <name type="scientific">Vibrio splendidus</name>
    <dbReference type="NCBI Taxonomy" id="29497"/>
    <lineage>
        <taxon>Bacteria</taxon>
        <taxon>Pseudomonadati</taxon>
        <taxon>Pseudomonadota</taxon>
        <taxon>Gammaproteobacteria</taxon>
        <taxon>Vibrionales</taxon>
        <taxon>Vibrionaceae</taxon>
        <taxon>Vibrio</taxon>
    </lineage>
</organism>
<dbReference type="Gene3D" id="1.20.1280.100">
    <property type="entry name" value="Pas factor, saposin domain"/>
    <property type="match status" value="1"/>
</dbReference>
<dbReference type="OrthoDB" id="5889462at2"/>
<dbReference type="InterPro" id="IPR015106">
    <property type="entry name" value="Pas_Saposin"/>
</dbReference>
<accession>A0A0P6YQT1</accession>
<gene>
    <name evidence="2" type="ORF">AN168_09820</name>
    <name evidence="7" type="ORF">CWO07_07765</name>
    <name evidence="6" type="ORF">F0234_17605</name>
    <name evidence="3" type="ORF">L8R85_00800</name>
    <name evidence="4" type="ORF">Q8W38_05650</name>
    <name evidence="5" type="ORF">Q8W42_06340</name>
</gene>
<evidence type="ECO:0000313" key="5">
    <source>
        <dbReference type="EMBL" id="MDP2500319.1"/>
    </source>
</evidence>
<evidence type="ECO:0000313" key="8">
    <source>
        <dbReference type="Proteomes" id="UP000050463"/>
    </source>
</evidence>
<evidence type="ECO:0000313" key="9">
    <source>
        <dbReference type="Proteomes" id="UP000244197"/>
    </source>
</evidence>
<dbReference type="RefSeq" id="WP_004730426.1">
    <property type="nucleotide sequence ID" value="NZ_AP025509.1"/>
</dbReference>
<dbReference type="Pfam" id="PF09016">
    <property type="entry name" value="Pas_Saposin"/>
    <property type="match status" value="1"/>
</dbReference>
<protein>
    <submittedName>
        <fullName evidence="3">PAS factor family protein</fullName>
    </submittedName>
</protein>
<dbReference type="Proteomes" id="UP001159663">
    <property type="component" value="Unassembled WGS sequence"/>
</dbReference>
<dbReference type="Proteomes" id="UP001177935">
    <property type="component" value="Unassembled WGS sequence"/>
</dbReference>
<dbReference type="GeneID" id="89591485"/>
<reference evidence="7 9" key="2">
    <citation type="submission" date="2017-11" db="EMBL/GenBank/DDBJ databases">
        <title>Population delineation of vibrios coincides with oyster pathogenicity.</title>
        <authorList>
            <person name="Bruto M."/>
            <person name="Labreuche Y."/>
            <person name="James A."/>
            <person name="Piel D."/>
            <person name="Chenivesse S."/>
            <person name="Petton B."/>
            <person name="Polz M.F."/>
            <person name="Le Roux F."/>
        </authorList>
    </citation>
    <scope>NUCLEOTIDE SEQUENCE [LARGE SCALE GENOMIC DNA]</scope>
    <source>
        <strain evidence="7 9">FF_144</strain>
    </source>
</reference>
<dbReference type="EMBL" id="LIZK01000003">
    <property type="protein sequence ID" value="KPL94799.1"/>
    <property type="molecule type" value="Genomic_DNA"/>
</dbReference>
<feature type="domain" description="Pas factor saposin" evidence="1">
    <location>
        <begin position="3"/>
        <end position="71"/>
    </location>
</feature>
<sequence>MDTTTLIYDTLEGLSSAKPQQHAQIRQNLYNQLDLSFEKQLALYSSVLGPASAGRLTDLDSAVMSARKIVGLENS</sequence>
<evidence type="ECO:0000313" key="2">
    <source>
        <dbReference type="EMBL" id="KPL94799.1"/>
    </source>
</evidence>
<evidence type="ECO:0000313" key="10">
    <source>
        <dbReference type="Proteomes" id="UP000519158"/>
    </source>
</evidence>
<dbReference type="Proteomes" id="UP001177883">
    <property type="component" value="Unassembled WGS sequence"/>
</dbReference>
<evidence type="ECO:0000313" key="7">
    <source>
        <dbReference type="EMBL" id="PTP37517.1"/>
    </source>
</evidence>
<comment type="caution">
    <text evidence="3">The sequence shown here is derived from an EMBL/GenBank/DDBJ whole genome shotgun (WGS) entry which is preliminary data.</text>
</comment>
<reference evidence="6 10" key="3">
    <citation type="submission" date="2019-09" db="EMBL/GenBank/DDBJ databases">
        <title>Draft genome sequencing and comparative genomics of hatchery-associated Vibrios.</title>
        <authorList>
            <person name="Kehlet-Delgado H."/>
            <person name="Mueller R.S."/>
        </authorList>
    </citation>
    <scope>NUCLEOTIDE SEQUENCE [LARGE SCALE GENOMIC DNA]</scope>
    <source>
        <strain evidence="6 10">99-70-13A3</strain>
    </source>
</reference>
<evidence type="ECO:0000313" key="4">
    <source>
        <dbReference type="EMBL" id="MDP2488805.1"/>
    </source>
</evidence>
<dbReference type="AlphaFoldDB" id="A0A0P6YQT1"/>
<evidence type="ECO:0000313" key="3">
    <source>
        <dbReference type="EMBL" id="MDH5919551.1"/>
    </source>
</evidence>
<evidence type="ECO:0000313" key="6">
    <source>
        <dbReference type="EMBL" id="NOJ14581.1"/>
    </source>
</evidence>
<name>A0A0P6YQT1_VIBSP</name>
<reference evidence="2 8" key="1">
    <citation type="submission" date="2015-08" db="EMBL/GenBank/DDBJ databases">
        <title>Draft Genome Sequence of Vibrio splendidus UCD-SED7.</title>
        <authorList>
            <person name="Lee R.D."/>
            <person name="Lang J.M."/>
            <person name="Coil D.A."/>
            <person name="Jospin G."/>
            <person name="Eisen J.A."/>
        </authorList>
    </citation>
    <scope>NUCLEOTIDE SEQUENCE [LARGE SCALE GENOMIC DNA]</scope>
    <source>
        <strain evidence="2 8">UCD-SED7</strain>
    </source>
</reference>
<dbReference type="EMBL" id="JAKMYX010000002">
    <property type="protein sequence ID" value="MDH5919551.1"/>
    <property type="molecule type" value="Genomic_DNA"/>
</dbReference>